<dbReference type="AlphaFoldDB" id="A0AAV9AIS2"/>
<comment type="caution">
    <text evidence="2">The sequence shown here is derived from an EMBL/GenBank/DDBJ whole genome shotgun (WGS) entry which is preliminary data.</text>
</comment>
<reference evidence="2" key="1">
    <citation type="journal article" date="2023" name="Nat. Commun.">
        <title>Diploid and tetraploid genomes of Acorus and the evolution of monocots.</title>
        <authorList>
            <person name="Ma L."/>
            <person name="Liu K.W."/>
            <person name="Li Z."/>
            <person name="Hsiao Y.Y."/>
            <person name="Qi Y."/>
            <person name="Fu T."/>
            <person name="Tang G.D."/>
            <person name="Zhang D."/>
            <person name="Sun W.H."/>
            <person name="Liu D.K."/>
            <person name="Li Y."/>
            <person name="Chen G.Z."/>
            <person name="Liu X.D."/>
            <person name="Liao X.Y."/>
            <person name="Jiang Y.T."/>
            <person name="Yu X."/>
            <person name="Hao Y."/>
            <person name="Huang J."/>
            <person name="Zhao X.W."/>
            <person name="Ke S."/>
            <person name="Chen Y.Y."/>
            <person name="Wu W.L."/>
            <person name="Hsu J.L."/>
            <person name="Lin Y.F."/>
            <person name="Huang M.D."/>
            <person name="Li C.Y."/>
            <person name="Huang L."/>
            <person name="Wang Z.W."/>
            <person name="Zhao X."/>
            <person name="Zhong W.Y."/>
            <person name="Peng D.H."/>
            <person name="Ahmad S."/>
            <person name="Lan S."/>
            <person name="Zhang J.S."/>
            <person name="Tsai W.C."/>
            <person name="Van de Peer Y."/>
            <person name="Liu Z.J."/>
        </authorList>
    </citation>
    <scope>NUCLEOTIDE SEQUENCE</scope>
    <source>
        <strain evidence="2">SCP</strain>
    </source>
</reference>
<dbReference type="PANTHER" id="PTHR33710:SF64">
    <property type="entry name" value="ENDONUCLEASE_EXONUCLEASE_PHOSPHATASE DOMAIN-CONTAINING PROTEIN"/>
    <property type="match status" value="1"/>
</dbReference>
<dbReference type="Gene3D" id="3.60.10.10">
    <property type="entry name" value="Endonuclease/exonuclease/phosphatase"/>
    <property type="match status" value="1"/>
</dbReference>
<evidence type="ECO:0000313" key="3">
    <source>
        <dbReference type="Proteomes" id="UP001179952"/>
    </source>
</evidence>
<name>A0AAV9AIS2_ACOGR</name>
<dbReference type="PANTHER" id="PTHR33710">
    <property type="entry name" value="BNAC02G09200D PROTEIN"/>
    <property type="match status" value="1"/>
</dbReference>
<sequence>MDCLFWNIRGLNSKEKQLDVKKFLANTLAPIICLVETKVESLSSNKIVRNVLPHYKVLDPSSNGRIWILWNPNQTHLSLIRHSSQFIHCLASPSDGQPPFYISVIYGANDSSERQVLWEDLRSLSQQIGSTRWILGGDFNEVRFSQEKKGGQPAHTRRLAKFNKCIADCALQDLKSTGCHYSWSNNQVDRILCRLDRVLVNTSWMTSFPDSYVHYDSPGLSDHSPLKVTVLPSSSMGPKPFKYFKMWELHPEFWGVVENAWSVPFEGSPLFILAKKLQHLKMILKHWNNTVFGPINRSLEVRKAKLKEAQQAVMDDPRNPALLAAEKEAKTKYLDQLQMEESFHRQKSRLKPELQRIPYEWFKLLMVLSPRGRTTS</sequence>
<feature type="domain" description="Endonuclease/exonuclease/phosphatase" evidence="1">
    <location>
        <begin position="5"/>
        <end position="223"/>
    </location>
</feature>
<keyword evidence="3" id="KW-1185">Reference proteome</keyword>
<evidence type="ECO:0000259" key="1">
    <source>
        <dbReference type="Pfam" id="PF03372"/>
    </source>
</evidence>
<dbReference type="EMBL" id="JAUJYN010000009">
    <property type="protein sequence ID" value="KAK1263721.1"/>
    <property type="molecule type" value="Genomic_DNA"/>
</dbReference>
<protein>
    <recommendedName>
        <fullName evidence="1">Endonuclease/exonuclease/phosphatase domain-containing protein</fullName>
    </recommendedName>
</protein>
<gene>
    <name evidence="2" type="ORF">QJS04_geneDACA009440</name>
</gene>
<dbReference type="GO" id="GO:0003824">
    <property type="term" value="F:catalytic activity"/>
    <property type="evidence" value="ECO:0007669"/>
    <property type="project" value="InterPro"/>
</dbReference>
<evidence type="ECO:0000313" key="2">
    <source>
        <dbReference type="EMBL" id="KAK1263721.1"/>
    </source>
</evidence>
<dbReference type="Proteomes" id="UP001179952">
    <property type="component" value="Unassembled WGS sequence"/>
</dbReference>
<dbReference type="SUPFAM" id="SSF56219">
    <property type="entry name" value="DNase I-like"/>
    <property type="match status" value="1"/>
</dbReference>
<organism evidence="2 3">
    <name type="scientific">Acorus gramineus</name>
    <name type="common">Dwarf sweet flag</name>
    <dbReference type="NCBI Taxonomy" id="55184"/>
    <lineage>
        <taxon>Eukaryota</taxon>
        <taxon>Viridiplantae</taxon>
        <taxon>Streptophyta</taxon>
        <taxon>Embryophyta</taxon>
        <taxon>Tracheophyta</taxon>
        <taxon>Spermatophyta</taxon>
        <taxon>Magnoliopsida</taxon>
        <taxon>Liliopsida</taxon>
        <taxon>Acoraceae</taxon>
        <taxon>Acorus</taxon>
    </lineage>
</organism>
<accession>A0AAV9AIS2</accession>
<dbReference type="InterPro" id="IPR036691">
    <property type="entry name" value="Endo/exonu/phosph_ase_sf"/>
</dbReference>
<proteinExistence type="predicted"/>
<reference evidence="2" key="2">
    <citation type="submission" date="2023-06" db="EMBL/GenBank/DDBJ databases">
        <authorList>
            <person name="Ma L."/>
            <person name="Liu K.-W."/>
            <person name="Li Z."/>
            <person name="Hsiao Y.-Y."/>
            <person name="Qi Y."/>
            <person name="Fu T."/>
            <person name="Tang G."/>
            <person name="Zhang D."/>
            <person name="Sun W.-H."/>
            <person name="Liu D.-K."/>
            <person name="Li Y."/>
            <person name="Chen G.-Z."/>
            <person name="Liu X.-D."/>
            <person name="Liao X.-Y."/>
            <person name="Jiang Y.-T."/>
            <person name="Yu X."/>
            <person name="Hao Y."/>
            <person name="Huang J."/>
            <person name="Zhao X.-W."/>
            <person name="Ke S."/>
            <person name="Chen Y.-Y."/>
            <person name="Wu W.-L."/>
            <person name="Hsu J.-L."/>
            <person name="Lin Y.-F."/>
            <person name="Huang M.-D."/>
            <person name="Li C.-Y."/>
            <person name="Huang L."/>
            <person name="Wang Z.-W."/>
            <person name="Zhao X."/>
            <person name="Zhong W.-Y."/>
            <person name="Peng D.-H."/>
            <person name="Ahmad S."/>
            <person name="Lan S."/>
            <person name="Zhang J.-S."/>
            <person name="Tsai W.-C."/>
            <person name="Van De Peer Y."/>
            <person name="Liu Z.-J."/>
        </authorList>
    </citation>
    <scope>NUCLEOTIDE SEQUENCE</scope>
    <source>
        <strain evidence="2">SCP</strain>
        <tissue evidence="2">Leaves</tissue>
    </source>
</reference>
<dbReference type="Pfam" id="PF03372">
    <property type="entry name" value="Exo_endo_phos"/>
    <property type="match status" value="1"/>
</dbReference>
<dbReference type="InterPro" id="IPR005135">
    <property type="entry name" value="Endo/exonuclease/phosphatase"/>
</dbReference>